<dbReference type="SUPFAM" id="SSF63829">
    <property type="entry name" value="Calcium-dependent phosphotriesterase"/>
    <property type="match status" value="1"/>
</dbReference>
<organism evidence="2 3">
    <name type="scientific">Fusarium pseudocircinatum</name>
    <dbReference type="NCBI Taxonomy" id="56676"/>
    <lineage>
        <taxon>Eukaryota</taxon>
        <taxon>Fungi</taxon>
        <taxon>Dikarya</taxon>
        <taxon>Ascomycota</taxon>
        <taxon>Pezizomycotina</taxon>
        <taxon>Sordariomycetes</taxon>
        <taxon>Hypocreomycetidae</taxon>
        <taxon>Hypocreales</taxon>
        <taxon>Nectriaceae</taxon>
        <taxon>Fusarium</taxon>
        <taxon>Fusarium fujikuroi species complex</taxon>
    </lineage>
</organism>
<dbReference type="InterPro" id="IPR011042">
    <property type="entry name" value="6-blade_b-propeller_TolB-like"/>
</dbReference>
<name>A0A8H5L6K3_9HYPO</name>
<feature type="chain" id="PRO_5034157184" evidence="1">
    <location>
        <begin position="21"/>
        <end position="368"/>
    </location>
</feature>
<feature type="signal peptide" evidence="1">
    <location>
        <begin position="1"/>
        <end position="20"/>
    </location>
</feature>
<dbReference type="PANTHER" id="PTHR42060:SF1">
    <property type="entry name" value="NHL REPEAT-CONTAINING PROTEIN"/>
    <property type="match status" value="1"/>
</dbReference>
<dbReference type="PANTHER" id="PTHR42060">
    <property type="entry name" value="NHL REPEAT-CONTAINING PROTEIN-RELATED"/>
    <property type="match status" value="1"/>
</dbReference>
<protein>
    <submittedName>
        <fullName evidence="2">Six-bladed beta-propeller</fullName>
    </submittedName>
</protein>
<sequence>MPSITTSLLGVLALAAPVFSAAVKPAGHHQGSIPLPSRDLHFLPIGTWAENLAVRPNGNLLISTSTLNATVWQVSKPWEENPETKLVYNFDEWADRLIGIGESTPDKYIVVGSRFYARTEISSHVGRTFCAMELDFTKTPEAPKARLVAWIPESNLLQGVAALPWDRSIVLISDQYMLRPREVQLDWTPSPGQIWRLDTKTGKYDLIMTGYPEMNTVYWHGNKPTHDVGINGIRIQGNTLYWVNADNGGVYSMKLKKDGTPETPHHPKTVAKSDWLWDDFDFGPGNSDLIWATGNNSIVAVSRSKGTNKIVAGYGTSDNESFWSPTSAQFGRTKKDSNVLYVTGNYPNASSPIISGWIKALDTTGFKF</sequence>
<keyword evidence="1" id="KW-0732">Signal</keyword>
<accession>A0A8H5L6K3</accession>
<proteinExistence type="predicted"/>
<comment type="caution">
    <text evidence="2">The sequence shown here is derived from an EMBL/GenBank/DDBJ whole genome shotgun (WGS) entry which is preliminary data.</text>
</comment>
<dbReference type="EMBL" id="JAAOAS010000205">
    <property type="protein sequence ID" value="KAF5585634.1"/>
    <property type="molecule type" value="Genomic_DNA"/>
</dbReference>
<dbReference type="AlphaFoldDB" id="A0A8H5L6K3"/>
<dbReference type="Proteomes" id="UP000546213">
    <property type="component" value="Unassembled WGS sequence"/>
</dbReference>
<dbReference type="OrthoDB" id="9977941at2759"/>
<reference evidence="2 3" key="1">
    <citation type="submission" date="2020-05" db="EMBL/GenBank/DDBJ databases">
        <title>Identification and distribution of gene clusters putatively required for synthesis of sphingolipid metabolism inhibitors in phylogenetically diverse species of the filamentous fungus Fusarium.</title>
        <authorList>
            <person name="Kim H.-S."/>
            <person name="Busman M."/>
            <person name="Brown D.W."/>
            <person name="Divon H."/>
            <person name="Uhlig S."/>
            <person name="Proctor R.H."/>
        </authorList>
    </citation>
    <scope>NUCLEOTIDE SEQUENCE [LARGE SCALE GENOMIC DNA]</scope>
    <source>
        <strain evidence="2 3">NRRL 36939</strain>
    </source>
</reference>
<keyword evidence="3" id="KW-1185">Reference proteome</keyword>
<evidence type="ECO:0000313" key="3">
    <source>
        <dbReference type="Proteomes" id="UP000546213"/>
    </source>
</evidence>
<evidence type="ECO:0000256" key="1">
    <source>
        <dbReference type="SAM" id="SignalP"/>
    </source>
</evidence>
<gene>
    <name evidence="2" type="ORF">FPCIR_8272</name>
</gene>
<evidence type="ECO:0000313" key="2">
    <source>
        <dbReference type="EMBL" id="KAF5585634.1"/>
    </source>
</evidence>
<dbReference type="InterPro" id="IPR052998">
    <property type="entry name" value="Hetero-Diels-Alderase-like"/>
</dbReference>
<dbReference type="Gene3D" id="2.120.10.30">
    <property type="entry name" value="TolB, C-terminal domain"/>
    <property type="match status" value="1"/>
</dbReference>